<accession>M0DA18</accession>
<dbReference type="InterPro" id="IPR026022">
    <property type="entry name" value="PhoU_dom"/>
</dbReference>
<dbReference type="InterPro" id="IPR038078">
    <property type="entry name" value="PhoU-like_sf"/>
</dbReference>
<proteinExistence type="predicted"/>
<evidence type="ECO:0000313" key="3">
    <source>
        <dbReference type="Proteomes" id="UP000011523"/>
    </source>
</evidence>
<dbReference type="EMBL" id="AOJD01000083">
    <property type="protein sequence ID" value="ELZ32340.1"/>
    <property type="molecule type" value="Genomic_DNA"/>
</dbReference>
<gene>
    <name evidence="2" type="ORF">C472_15834</name>
</gene>
<dbReference type="PANTHER" id="PTHR42930">
    <property type="entry name" value="PHOSPHATE-SPECIFIC TRANSPORT SYSTEM ACCESSORY PROTEIN PHOU"/>
    <property type="match status" value="1"/>
</dbReference>
<dbReference type="Gene3D" id="1.20.58.220">
    <property type="entry name" value="Phosphate transport system protein phou homolog 2, domain 2"/>
    <property type="match status" value="1"/>
</dbReference>
<keyword evidence="3" id="KW-1185">Reference proteome</keyword>
<dbReference type="GO" id="GO:0045936">
    <property type="term" value="P:negative regulation of phosphate metabolic process"/>
    <property type="evidence" value="ECO:0007669"/>
    <property type="project" value="InterPro"/>
</dbReference>
<dbReference type="GO" id="GO:0030643">
    <property type="term" value="P:intracellular phosphate ion homeostasis"/>
    <property type="evidence" value="ECO:0007669"/>
    <property type="project" value="InterPro"/>
</dbReference>
<dbReference type="Proteomes" id="UP000011523">
    <property type="component" value="Unassembled WGS sequence"/>
</dbReference>
<name>M0DA18_9EURY</name>
<sequence length="331" mass="37552">METRKIQKVGGGTYTVSIPAQWAKDHNIEAADTAYLYTHRDGSLVVRWNENEHSDLATTQIILSDTDSRVAKRMLRAAYTAGFTQITLRAQDELTSEQRRAITTCTRQLTGVEISEETDCNITVQYLLDADDVSIRQSLLQLQSITLSMHEAAMEFAVGESDESEYIINRDEEADRILQLITRHFNRSLLELAELDQLGVTRPQLFEYYVTARQLERIADHAVKIVRCVQRTDHAISEELLPEMSSISADTHQVIEDAAEAVINSTSTDVVHSTLNRCERVIQEARKVDQTLADRAPREAYVLTRVLDSLIRTAKYSENIAELRLRTSLRV</sequence>
<organism evidence="2 3">
    <name type="scientific">Halorubrum tebenquichense DSM 14210</name>
    <dbReference type="NCBI Taxonomy" id="1227485"/>
    <lineage>
        <taxon>Archaea</taxon>
        <taxon>Methanobacteriati</taxon>
        <taxon>Methanobacteriota</taxon>
        <taxon>Stenosarchaea group</taxon>
        <taxon>Halobacteria</taxon>
        <taxon>Halobacteriales</taxon>
        <taxon>Haloferacaceae</taxon>
        <taxon>Halorubrum</taxon>
    </lineage>
</organism>
<dbReference type="InterPro" id="IPR028366">
    <property type="entry name" value="PhoU"/>
</dbReference>
<feature type="domain" description="PhoU" evidence="1">
    <location>
        <begin position="140"/>
        <end position="228"/>
    </location>
</feature>
<dbReference type="PANTHER" id="PTHR42930:SF6">
    <property type="entry name" value="PHOSPHATE REGULATORY PROTEIN-LIKE PROTEIN"/>
    <property type="match status" value="1"/>
</dbReference>
<dbReference type="SUPFAM" id="SSF109755">
    <property type="entry name" value="PhoU-like"/>
    <property type="match status" value="1"/>
</dbReference>
<reference evidence="2 3" key="1">
    <citation type="journal article" date="2014" name="PLoS Genet.">
        <title>Phylogenetically driven sequencing of extremely halophilic archaea reveals strategies for static and dynamic osmo-response.</title>
        <authorList>
            <person name="Becker E.A."/>
            <person name="Seitzer P.M."/>
            <person name="Tritt A."/>
            <person name="Larsen D."/>
            <person name="Krusor M."/>
            <person name="Yao A.I."/>
            <person name="Wu D."/>
            <person name="Madern D."/>
            <person name="Eisen J.A."/>
            <person name="Darling A.E."/>
            <person name="Facciotti M.T."/>
        </authorList>
    </citation>
    <scope>NUCLEOTIDE SEQUENCE [LARGE SCALE GENOMIC DNA]</scope>
    <source>
        <strain evidence="2 3">DSM 14210</strain>
    </source>
</reference>
<comment type="caution">
    <text evidence="2">The sequence shown here is derived from an EMBL/GenBank/DDBJ whole genome shotgun (WGS) entry which is preliminary data.</text>
</comment>
<dbReference type="AlphaFoldDB" id="M0DA18"/>
<protein>
    <submittedName>
        <fullName evidence="2">Transcription regulator</fullName>
    </submittedName>
</protein>
<evidence type="ECO:0000313" key="2">
    <source>
        <dbReference type="EMBL" id="ELZ32340.1"/>
    </source>
</evidence>
<dbReference type="Pfam" id="PF01895">
    <property type="entry name" value="PhoU"/>
    <property type="match status" value="1"/>
</dbReference>
<evidence type="ECO:0000259" key="1">
    <source>
        <dbReference type="Pfam" id="PF01895"/>
    </source>
</evidence>